<evidence type="ECO:0000313" key="4">
    <source>
        <dbReference type="Proteomes" id="UP000078546"/>
    </source>
</evidence>
<dbReference type="VEuPathDB" id="PlasmoDB:PocGH01_00221900"/>
<evidence type="ECO:0000256" key="1">
    <source>
        <dbReference type="SAM" id="Phobius"/>
    </source>
</evidence>
<dbReference type="AlphaFoldDB" id="A0A1A8XDL7"/>
<evidence type="ECO:0000313" key="5">
    <source>
        <dbReference type="Proteomes" id="UP000078560"/>
    </source>
</evidence>
<keyword evidence="1" id="KW-0472">Membrane</keyword>
<proteinExistence type="predicted"/>
<keyword evidence="1" id="KW-1133">Transmembrane helix</keyword>
<reference evidence="3" key="1">
    <citation type="submission" date="2016-05" db="EMBL/GenBank/DDBJ databases">
        <authorList>
            <person name="Lavstsen T."/>
            <person name="Jespersen J.S."/>
        </authorList>
    </citation>
    <scope>NUCLEOTIDE SEQUENCE [LARGE SCALE GENOMIC DNA]</scope>
</reference>
<organism evidence="3 4">
    <name type="scientific">Plasmodium ovale curtisi</name>
    <dbReference type="NCBI Taxonomy" id="864141"/>
    <lineage>
        <taxon>Eukaryota</taxon>
        <taxon>Sar</taxon>
        <taxon>Alveolata</taxon>
        <taxon>Apicomplexa</taxon>
        <taxon>Aconoidasida</taxon>
        <taxon>Haemosporida</taxon>
        <taxon>Plasmodiidae</taxon>
        <taxon>Plasmodium</taxon>
        <taxon>Plasmodium (Plasmodium)</taxon>
    </lineage>
</organism>
<name>A0A1A8XDL7_PLAOA</name>
<keyword evidence="1" id="KW-0812">Transmembrane</keyword>
<reference evidence="4 5" key="2">
    <citation type="submission" date="2016-05" db="EMBL/GenBank/DDBJ databases">
        <authorList>
            <person name="Naeem Raeece"/>
        </authorList>
    </citation>
    <scope>NUCLEOTIDE SEQUENCE [LARGE SCALE GENOMIC DNA]</scope>
</reference>
<evidence type="ECO:0000313" key="2">
    <source>
        <dbReference type="EMBL" id="SBS89066.1"/>
    </source>
</evidence>
<accession>A0A1A8XDL7</accession>
<dbReference type="Proteomes" id="UP000078560">
    <property type="component" value="Unassembled WGS sequence"/>
</dbReference>
<dbReference type="Pfam" id="PF05795">
    <property type="entry name" value="Plasmodium_Vir"/>
    <property type="match status" value="1"/>
</dbReference>
<protein>
    <submittedName>
        <fullName evidence="3">PIR Superfamily Protein</fullName>
    </submittedName>
</protein>
<feature type="transmembrane region" description="Helical" evidence="1">
    <location>
        <begin position="237"/>
        <end position="259"/>
    </location>
</feature>
<dbReference type="InterPro" id="IPR008780">
    <property type="entry name" value="Plasmodium_Vir"/>
</dbReference>
<gene>
    <name evidence="3" type="ORF">POVCU1_081050</name>
    <name evidence="2" type="ORF">POVCU2_0052090</name>
</gene>
<dbReference type="EMBL" id="FLQU01000675">
    <property type="protein sequence ID" value="SBS89066.1"/>
    <property type="molecule type" value="Genomic_DNA"/>
</dbReference>
<sequence length="318" mass="37147">MKKILKEEHLLRLPSIKHYAEFDSFQEFCFNDIKDLKSQLLQHFNGDSGVNKIVNALCNTSFIDKGKDECTERCEYLFFWIGDKLFNKKINPSLYSEISNVLNSLLEKEGSASKCKCNFSYSDISEEKFKEIKEAYFYYKDYEEYEKWIPSYTNCCVTDYNTYLDKSSKTYNHIYETCEKSSDAHCIVLKNVVPNFFQKKISTLTCEVVDDDVKLEDAEEDEDMLEEVYESSEESHALTSVIFISILLPLLGIVFYLLYKFTPIGFFLRSYLIKKRIIQRNIDEEVPLNLLTNGPEHTNRDSYGYRTLIGYNSSGNIS</sequence>
<dbReference type="Proteomes" id="UP000078546">
    <property type="component" value="Unassembled WGS sequence"/>
</dbReference>
<evidence type="ECO:0000313" key="3">
    <source>
        <dbReference type="EMBL" id="SBT02817.1"/>
    </source>
</evidence>
<dbReference type="EMBL" id="FLQV01003768">
    <property type="protein sequence ID" value="SBT02817.1"/>
    <property type="molecule type" value="Genomic_DNA"/>
</dbReference>